<dbReference type="PANTHER" id="PTHR15970">
    <property type="entry name" value="ELL-ASSOCIATED FACTOR EAF"/>
    <property type="match status" value="1"/>
</dbReference>
<evidence type="ECO:0000256" key="1">
    <source>
        <dbReference type="ARBA" id="ARBA00004123"/>
    </source>
</evidence>
<evidence type="ECO:0000256" key="2">
    <source>
        <dbReference type="ARBA" id="ARBA00007798"/>
    </source>
</evidence>
<comment type="caution">
    <text evidence="10">The sequence shown here is derived from an EMBL/GenBank/DDBJ whole genome shotgun (WGS) entry which is preliminary data.</text>
</comment>
<gene>
    <name evidence="11" type="ORF">PM001_LOCUS26406</name>
    <name evidence="10" type="ORF">PM001_LOCUS540</name>
</gene>
<evidence type="ECO:0000256" key="8">
    <source>
        <dbReference type="SAM" id="MobiDB-lite"/>
    </source>
</evidence>
<evidence type="ECO:0000256" key="7">
    <source>
        <dbReference type="ARBA" id="ARBA00023242"/>
    </source>
</evidence>
<dbReference type="InterPro" id="IPR027093">
    <property type="entry name" value="EAF_fam"/>
</dbReference>
<keyword evidence="4" id="KW-0805">Transcription regulation</keyword>
<dbReference type="Proteomes" id="UP001162060">
    <property type="component" value="Unassembled WGS sequence"/>
</dbReference>
<evidence type="ECO:0000259" key="9">
    <source>
        <dbReference type="Pfam" id="PF09816"/>
    </source>
</evidence>
<proteinExistence type="inferred from homology"/>
<dbReference type="GO" id="GO:0032783">
    <property type="term" value="C:super elongation complex"/>
    <property type="evidence" value="ECO:0007669"/>
    <property type="project" value="InterPro"/>
</dbReference>
<organism evidence="10 12">
    <name type="scientific">Peronospora matthiolae</name>
    <dbReference type="NCBI Taxonomy" id="2874970"/>
    <lineage>
        <taxon>Eukaryota</taxon>
        <taxon>Sar</taxon>
        <taxon>Stramenopiles</taxon>
        <taxon>Oomycota</taxon>
        <taxon>Peronosporomycetes</taxon>
        <taxon>Peronosporales</taxon>
        <taxon>Peronosporaceae</taxon>
        <taxon>Peronospora</taxon>
    </lineage>
</organism>
<evidence type="ECO:0000313" key="12">
    <source>
        <dbReference type="Proteomes" id="UP001162060"/>
    </source>
</evidence>
<keyword evidence="3" id="KW-0597">Phosphoprotein</keyword>
<accession>A0AAV1T2B8</accession>
<dbReference type="EMBL" id="CAKLBY020000003">
    <property type="protein sequence ID" value="CAK7893129.1"/>
    <property type="molecule type" value="Genomic_DNA"/>
</dbReference>
<dbReference type="PANTHER" id="PTHR15970:SF2">
    <property type="entry name" value="ELL-ASSOCIATED FACTOR EAF"/>
    <property type="match status" value="1"/>
</dbReference>
<comment type="similarity">
    <text evidence="2">Belongs to the EAF family.</text>
</comment>
<feature type="region of interest" description="Disordered" evidence="8">
    <location>
        <begin position="1"/>
        <end position="38"/>
    </location>
</feature>
<feature type="domain" description="Transcription elongation factor Eaf N-terminal" evidence="9">
    <location>
        <begin position="13"/>
        <end position="121"/>
    </location>
</feature>
<evidence type="ECO:0000256" key="6">
    <source>
        <dbReference type="ARBA" id="ARBA00023163"/>
    </source>
</evidence>
<reference evidence="10" key="1">
    <citation type="submission" date="2024-01" db="EMBL/GenBank/DDBJ databases">
        <authorList>
            <person name="Webb A."/>
        </authorList>
    </citation>
    <scope>NUCLEOTIDE SEQUENCE</scope>
    <source>
        <strain evidence="10">Pm1</strain>
    </source>
</reference>
<protein>
    <recommendedName>
        <fullName evidence="9">Transcription elongation factor Eaf N-terminal domain-containing protein</fullName>
    </recommendedName>
</protein>
<dbReference type="EMBL" id="CAKLBY020000264">
    <property type="protein sequence ID" value="CAK7941256.1"/>
    <property type="molecule type" value="Genomic_DNA"/>
</dbReference>
<dbReference type="GO" id="GO:0003711">
    <property type="term" value="F:transcription elongation factor activity"/>
    <property type="evidence" value="ECO:0007669"/>
    <property type="project" value="TreeGrafter"/>
</dbReference>
<keyword evidence="6" id="KW-0804">Transcription</keyword>
<comment type="subcellular location">
    <subcellularLocation>
        <location evidence="1">Nucleus</location>
    </subcellularLocation>
</comment>
<dbReference type="Pfam" id="PF09816">
    <property type="entry name" value="EAF"/>
    <property type="match status" value="1"/>
</dbReference>
<keyword evidence="7" id="KW-0539">Nucleus</keyword>
<dbReference type="GO" id="GO:0006368">
    <property type="term" value="P:transcription elongation by RNA polymerase II"/>
    <property type="evidence" value="ECO:0007669"/>
    <property type="project" value="InterPro"/>
</dbReference>
<evidence type="ECO:0000256" key="5">
    <source>
        <dbReference type="ARBA" id="ARBA00023159"/>
    </source>
</evidence>
<evidence type="ECO:0000313" key="10">
    <source>
        <dbReference type="EMBL" id="CAK7893129.1"/>
    </source>
</evidence>
<keyword evidence="5" id="KW-0010">Activator</keyword>
<dbReference type="InterPro" id="IPR019194">
    <property type="entry name" value="Tscrpt_elong_fac_Eaf_N"/>
</dbReference>
<evidence type="ECO:0000313" key="11">
    <source>
        <dbReference type="EMBL" id="CAK7941256.1"/>
    </source>
</evidence>
<name>A0AAV1T2B8_9STRA</name>
<evidence type="ECO:0000256" key="3">
    <source>
        <dbReference type="ARBA" id="ARBA00022553"/>
    </source>
</evidence>
<evidence type="ECO:0000256" key="4">
    <source>
        <dbReference type="ARBA" id="ARBA00023015"/>
    </source>
</evidence>
<dbReference type="AlphaFoldDB" id="A0AAV1T2B8"/>
<sequence>MSSGPTPLDDHEYPVVLGESLLDDAPNEEQSSGHPSDDVFASFGYEFQPASVDKSTPGLVSVDASGSVQVLMSSSTGAAGGVGFRGKVLEHKETDCMLLFDGSQFRLERCQFSCTQLRHVRVAAPRRRGTCQREQEHGSCNDTAVATVTGTETILVPGREGASVASMVEAVAIVKKPVRRSQRQVSVGTATAADAVKRPRGRPKGSIKVAATKAAVCVSHTKKRRRDA</sequence>